<dbReference type="EMBL" id="MU155401">
    <property type="protein sequence ID" value="KAF9474025.1"/>
    <property type="molecule type" value="Genomic_DNA"/>
</dbReference>
<gene>
    <name evidence="1" type="ORF">BDN70DRAFT_885286</name>
</gene>
<reference evidence="1" key="1">
    <citation type="submission" date="2020-11" db="EMBL/GenBank/DDBJ databases">
        <authorList>
            <consortium name="DOE Joint Genome Institute"/>
            <person name="Ahrendt S."/>
            <person name="Riley R."/>
            <person name="Andreopoulos W."/>
            <person name="Labutti K."/>
            <person name="Pangilinan J."/>
            <person name="Ruiz-Duenas F.J."/>
            <person name="Barrasa J.M."/>
            <person name="Sanchez-Garcia M."/>
            <person name="Camarero S."/>
            <person name="Miyauchi S."/>
            <person name="Serrano A."/>
            <person name="Linde D."/>
            <person name="Babiker R."/>
            <person name="Drula E."/>
            <person name="Ayuso-Fernandez I."/>
            <person name="Pacheco R."/>
            <person name="Padilla G."/>
            <person name="Ferreira P."/>
            <person name="Barriuso J."/>
            <person name="Kellner H."/>
            <person name="Castanera R."/>
            <person name="Alfaro M."/>
            <person name="Ramirez L."/>
            <person name="Pisabarro A.G."/>
            <person name="Kuo A."/>
            <person name="Tritt A."/>
            <person name="Lipzen A."/>
            <person name="He G."/>
            <person name="Yan M."/>
            <person name="Ng V."/>
            <person name="Cullen D."/>
            <person name="Martin F."/>
            <person name="Rosso M.-N."/>
            <person name="Henrissat B."/>
            <person name="Hibbett D."/>
            <person name="Martinez A.T."/>
            <person name="Grigoriev I.V."/>
        </authorList>
    </citation>
    <scope>NUCLEOTIDE SEQUENCE</scope>
    <source>
        <strain evidence="1">CIRM-BRFM 674</strain>
    </source>
</reference>
<dbReference type="AlphaFoldDB" id="A0A9P6CUN0"/>
<comment type="caution">
    <text evidence="1">The sequence shown here is derived from an EMBL/GenBank/DDBJ whole genome shotgun (WGS) entry which is preliminary data.</text>
</comment>
<dbReference type="Proteomes" id="UP000807469">
    <property type="component" value="Unassembled WGS sequence"/>
</dbReference>
<sequence>MSVPTIDENTEPTFTCRVWFKEAIRILNNSGYISCPDVNQLEVECKAFAVTNQPAYPSYGGYKHFIAHSSA</sequence>
<protein>
    <submittedName>
        <fullName evidence="1">Uncharacterized protein</fullName>
    </submittedName>
</protein>
<keyword evidence="2" id="KW-1185">Reference proteome</keyword>
<organism evidence="1 2">
    <name type="scientific">Pholiota conissans</name>
    <dbReference type="NCBI Taxonomy" id="109636"/>
    <lineage>
        <taxon>Eukaryota</taxon>
        <taxon>Fungi</taxon>
        <taxon>Dikarya</taxon>
        <taxon>Basidiomycota</taxon>
        <taxon>Agaricomycotina</taxon>
        <taxon>Agaricomycetes</taxon>
        <taxon>Agaricomycetidae</taxon>
        <taxon>Agaricales</taxon>
        <taxon>Agaricineae</taxon>
        <taxon>Strophariaceae</taxon>
        <taxon>Pholiota</taxon>
    </lineage>
</organism>
<dbReference type="OrthoDB" id="3016366at2759"/>
<evidence type="ECO:0000313" key="2">
    <source>
        <dbReference type="Proteomes" id="UP000807469"/>
    </source>
</evidence>
<evidence type="ECO:0000313" key="1">
    <source>
        <dbReference type="EMBL" id="KAF9474025.1"/>
    </source>
</evidence>
<proteinExistence type="predicted"/>
<accession>A0A9P6CUN0</accession>
<name>A0A9P6CUN0_9AGAR</name>